<dbReference type="STRING" id="4540.A0A3L6RJ17"/>
<evidence type="ECO:0000256" key="1">
    <source>
        <dbReference type="SAM" id="MobiDB-lite"/>
    </source>
</evidence>
<dbReference type="GO" id="GO:0005509">
    <property type="term" value="F:calcium ion binding"/>
    <property type="evidence" value="ECO:0007669"/>
    <property type="project" value="InterPro"/>
</dbReference>
<feature type="domain" description="PsbP C-terminal" evidence="2">
    <location>
        <begin position="129"/>
        <end position="285"/>
    </location>
</feature>
<dbReference type="PANTHER" id="PTHR31407">
    <property type="match status" value="1"/>
</dbReference>
<name>A0A3L6RJ17_PANMI</name>
<accession>A0A3L6RJ17</accession>
<dbReference type="OrthoDB" id="2013293at2759"/>
<dbReference type="EMBL" id="PQIB02000008">
    <property type="protein sequence ID" value="RLN04001.1"/>
    <property type="molecule type" value="Genomic_DNA"/>
</dbReference>
<dbReference type="GO" id="GO:0015979">
    <property type="term" value="P:photosynthesis"/>
    <property type="evidence" value="ECO:0007669"/>
    <property type="project" value="InterPro"/>
</dbReference>
<dbReference type="AlphaFoldDB" id="A0A3L6RJ17"/>
<organism evidence="3 4">
    <name type="scientific">Panicum miliaceum</name>
    <name type="common">Proso millet</name>
    <name type="synonym">Broomcorn millet</name>
    <dbReference type="NCBI Taxonomy" id="4540"/>
    <lineage>
        <taxon>Eukaryota</taxon>
        <taxon>Viridiplantae</taxon>
        <taxon>Streptophyta</taxon>
        <taxon>Embryophyta</taxon>
        <taxon>Tracheophyta</taxon>
        <taxon>Spermatophyta</taxon>
        <taxon>Magnoliopsida</taxon>
        <taxon>Liliopsida</taxon>
        <taxon>Poales</taxon>
        <taxon>Poaceae</taxon>
        <taxon>PACMAD clade</taxon>
        <taxon>Panicoideae</taxon>
        <taxon>Panicodae</taxon>
        <taxon>Paniceae</taxon>
        <taxon>Panicinae</taxon>
        <taxon>Panicum</taxon>
        <taxon>Panicum sect. Panicum</taxon>
    </lineage>
</organism>
<feature type="compositionally biased region" description="Basic residues" evidence="1">
    <location>
        <begin position="55"/>
        <end position="66"/>
    </location>
</feature>
<dbReference type="SUPFAM" id="SSF55724">
    <property type="entry name" value="Mog1p/PsbP-like"/>
    <property type="match status" value="1"/>
</dbReference>
<dbReference type="PANTHER" id="PTHR31407:SF17">
    <property type="entry name" value="PSBP DOMAIN-CONTAINING PROTEIN 3, CHLOROPLASTIC"/>
    <property type="match status" value="1"/>
</dbReference>
<evidence type="ECO:0000313" key="3">
    <source>
        <dbReference type="EMBL" id="RLN04001.1"/>
    </source>
</evidence>
<reference evidence="4" key="1">
    <citation type="journal article" date="2019" name="Nat. Commun.">
        <title>The genome of broomcorn millet.</title>
        <authorList>
            <person name="Zou C."/>
            <person name="Miki D."/>
            <person name="Li D."/>
            <person name="Tang Q."/>
            <person name="Xiao L."/>
            <person name="Rajput S."/>
            <person name="Deng P."/>
            <person name="Jia W."/>
            <person name="Huang R."/>
            <person name="Zhang M."/>
            <person name="Sun Y."/>
            <person name="Hu J."/>
            <person name="Fu X."/>
            <person name="Schnable P.S."/>
            <person name="Li F."/>
            <person name="Zhang H."/>
            <person name="Feng B."/>
            <person name="Zhu X."/>
            <person name="Liu R."/>
            <person name="Schnable J.C."/>
            <person name="Zhu J.-K."/>
            <person name="Zhang H."/>
        </authorList>
    </citation>
    <scope>NUCLEOTIDE SEQUENCE [LARGE SCALE GENOMIC DNA]</scope>
</reference>
<protein>
    <submittedName>
        <fullName evidence="3">PsbP domain-containing protein 3, chloroplastic</fullName>
    </submittedName>
</protein>
<keyword evidence="4" id="KW-1185">Reference proteome</keyword>
<evidence type="ECO:0000259" key="2">
    <source>
        <dbReference type="Pfam" id="PF01789"/>
    </source>
</evidence>
<feature type="region of interest" description="Disordered" evidence="1">
    <location>
        <begin position="41"/>
        <end position="70"/>
    </location>
</feature>
<dbReference type="GO" id="GO:0009654">
    <property type="term" value="C:photosystem II oxygen evolving complex"/>
    <property type="evidence" value="ECO:0007669"/>
    <property type="project" value="InterPro"/>
</dbReference>
<dbReference type="Proteomes" id="UP000275267">
    <property type="component" value="Unassembled WGS sequence"/>
</dbReference>
<proteinExistence type="predicted"/>
<dbReference type="InterPro" id="IPR016123">
    <property type="entry name" value="Mog1/PsbP_a/b/a-sand"/>
</dbReference>
<evidence type="ECO:0000313" key="4">
    <source>
        <dbReference type="Proteomes" id="UP000275267"/>
    </source>
</evidence>
<sequence length="295" mass="31653">MRPKQNIPGNSARATTNLVPRTRGVRHAMAAVTSSTAPLCPAAGLPFSSSSPPSFRRRSSSNRGRKLQTTTACHCRPSRYRTTGGDLARMEMEGVDRREALLGILLSAVSAPALAPAGAPAAEGTELQEGFATYEDEANKFSIAVPQGWLIGAGESSGIKSVTAFYPEQAADSNVSVAITGIGPDFTSLKSFGDVDAFAEGLVNGLDRSWQRPPGLAAKLIDSKAANGLYYVEYTLQNPGERRRHILSVIGMAFNGWYNRLYTVTGQYIDDEDSEKYRVQIEKVSSGVNSAVFCH</sequence>
<dbReference type="Gene3D" id="3.40.1000.10">
    <property type="entry name" value="Mog1/PsbP, alpha/beta/alpha sandwich"/>
    <property type="match status" value="1"/>
</dbReference>
<dbReference type="GO" id="GO:0019898">
    <property type="term" value="C:extrinsic component of membrane"/>
    <property type="evidence" value="ECO:0007669"/>
    <property type="project" value="InterPro"/>
</dbReference>
<gene>
    <name evidence="3" type="ORF">C2845_PM13G22300</name>
</gene>
<dbReference type="InterPro" id="IPR002683">
    <property type="entry name" value="PsbP_C"/>
</dbReference>
<dbReference type="Pfam" id="PF01789">
    <property type="entry name" value="PsbP"/>
    <property type="match status" value="1"/>
</dbReference>
<comment type="caution">
    <text evidence="3">The sequence shown here is derived from an EMBL/GenBank/DDBJ whole genome shotgun (WGS) entry which is preliminary data.</text>
</comment>